<organism evidence="2 3">
    <name type="scientific">Trichoderma asperellum (strain ATCC 204424 / CBS 433.97 / NBRC 101777)</name>
    <dbReference type="NCBI Taxonomy" id="1042311"/>
    <lineage>
        <taxon>Eukaryota</taxon>
        <taxon>Fungi</taxon>
        <taxon>Dikarya</taxon>
        <taxon>Ascomycota</taxon>
        <taxon>Pezizomycotina</taxon>
        <taxon>Sordariomycetes</taxon>
        <taxon>Hypocreomycetidae</taxon>
        <taxon>Hypocreales</taxon>
        <taxon>Hypocreaceae</taxon>
        <taxon>Trichoderma</taxon>
    </lineage>
</organism>
<feature type="compositionally biased region" description="Basic and acidic residues" evidence="1">
    <location>
        <begin position="307"/>
        <end position="332"/>
    </location>
</feature>
<feature type="compositionally biased region" description="Polar residues" evidence="1">
    <location>
        <begin position="287"/>
        <end position="296"/>
    </location>
</feature>
<feature type="compositionally biased region" description="Basic and acidic residues" evidence="1">
    <location>
        <begin position="267"/>
        <end position="280"/>
    </location>
</feature>
<dbReference type="STRING" id="1042311.A0A2T3Z2D1"/>
<feature type="region of interest" description="Disordered" evidence="1">
    <location>
        <begin position="105"/>
        <end position="124"/>
    </location>
</feature>
<accession>A0A2T3Z2D1</accession>
<sequence>MNRNEALRARGGCSVWDCEEPIFAQSLCSKHQMGDHNTVAFKPPGLEPMPRSVHKAKRTRRFSPGRTMIGPAQSNPQRSTSSAHRSDSTLIHPASTEVPAFARQFPKQDSGQILGHSASPVTTRPMMSKQIRAATEFLPAAAYASAAATRSTLSEPREPYFALRPDQGHSAYIHQSRNRDAPAGQYAPPNTFPRKHLALIGGLVDVDDGFTSNLNFPIAPPTTLPSNSSSDGTGIKGPPAAISSSRAGDTSSEESISITVAQTPSRRKPESMNSNRREGPTIHVFQKSDQVFQSKENLPIHISPSKRKADLSDTLPKIKDSSVEQKGERRSTLLEIEMQTKARNSNNPEYAHGSAPSIKSAKYQSQMPGDEQAANQPRTPRKVQMSNTRVSTIETVHKNGRGQLENHTRVQIEILDSDDETTIHVPQQPQQPEPLATTSTGEQQAKANGPSSTIGTESVIVVGQTVVDQTVVDQTMVDHTVVVATQAIAEERKRDMIHAFDSEAFDTMIYRQSALRPPRGVTLQAPARPKMPVQNPSIEYQRLYLPINPAIHLPYNRSEEWHAKKAAEIQARRGRKAWFGKVIERRRWLRAKEKAEEDERNAAKESNQKLSRIDPQPWSYNRVLDFGDVPHEELPEDVLQNPAWVKACAWHRENHAKRLFRERAAKNANRAAWDQAERIMEDAKLASQKSRGP</sequence>
<keyword evidence="3" id="KW-1185">Reference proteome</keyword>
<evidence type="ECO:0000313" key="3">
    <source>
        <dbReference type="Proteomes" id="UP000240493"/>
    </source>
</evidence>
<dbReference type="AlphaFoldDB" id="A0A2T3Z2D1"/>
<feature type="compositionally biased region" description="Polar residues" evidence="1">
    <location>
        <begin position="424"/>
        <end position="452"/>
    </location>
</feature>
<gene>
    <name evidence="2" type="ORF">M441DRAFT_49316</name>
</gene>
<dbReference type="EMBL" id="KZ679265">
    <property type="protein sequence ID" value="PTB38953.1"/>
    <property type="molecule type" value="Genomic_DNA"/>
</dbReference>
<feature type="region of interest" description="Disordered" evidence="1">
    <location>
        <begin position="218"/>
        <end position="388"/>
    </location>
</feature>
<feature type="compositionally biased region" description="Polar residues" evidence="1">
    <location>
        <begin position="72"/>
        <end position="83"/>
    </location>
</feature>
<dbReference type="Proteomes" id="UP000240493">
    <property type="component" value="Unassembled WGS sequence"/>
</dbReference>
<feature type="region of interest" description="Disordered" evidence="1">
    <location>
        <begin position="40"/>
        <end position="89"/>
    </location>
</feature>
<evidence type="ECO:0000256" key="1">
    <source>
        <dbReference type="SAM" id="MobiDB-lite"/>
    </source>
</evidence>
<evidence type="ECO:0000313" key="2">
    <source>
        <dbReference type="EMBL" id="PTB38953.1"/>
    </source>
</evidence>
<feature type="region of interest" description="Disordered" evidence="1">
    <location>
        <begin position="423"/>
        <end position="452"/>
    </location>
</feature>
<dbReference type="OrthoDB" id="3550599at2759"/>
<name>A0A2T3Z2D1_TRIA4</name>
<protein>
    <submittedName>
        <fullName evidence="2">Uncharacterized protein</fullName>
    </submittedName>
</protein>
<feature type="compositionally biased region" description="Polar residues" evidence="1">
    <location>
        <begin position="362"/>
        <end position="388"/>
    </location>
</feature>
<feature type="compositionally biased region" description="Basic residues" evidence="1">
    <location>
        <begin position="52"/>
        <end position="63"/>
    </location>
</feature>
<feature type="compositionally biased region" description="Polar residues" evidence="1">
    <location>
        <begin position="242"/>
        <end position="264"/>
    </location>
</feature>
<reference evidence="2 3" key="1">
    <citation type="submission" date="2016-07" db="EMBL/GenBank/DDBJ databases">
        <title>Multiple horizontal gene transfer events from other fungi enriched the ability of initially mycotrophic Trichoderma (Ascomycota) to feed on dead plant biomass.</title>
        <authorList>
            <consortium name="DOE Joint Genome Institute"/>
            <person name="Aerts A."/>
            <person name="Atanasova L."/>
            <person name="Chenthamara K."/>
            <person name="Zhang J."/>
            <person name="Grujic M."/>
            <person name="Henrissat B."/>
            <person name="Kuo A."/>
            <person name="Salamov A."/>
            <person name="Lipzen A."/>
            <person name="Labutti K."/>
            <person name="Barry K."/>
            <person name="Miao Y."/>
            <person name="Rahimi M.J."/>
            <person name="Shen Q."/>
            <person name="Grigoriev I.V."/>
            <person name="Kubicek C.P."/>
            <person name="Druzhinina I.S."/>
        </authorList>
    </citation>
    <scope>NUCLEOTIDE SEQUENCE [LARGE SCALE GENOMIC DNA]</scope>
    <source>
        <strain evidence="2 3">CBS 433.97</strain>
    </source>
</reference>
<proteinExistence type="predicted"/>